<feature type="domain" description="PIN" evidence="6">
    <location>
        <begin position="3"/>
        <end position="117"/>
    </location>
</feature>
<evidence type="ECO:0000313" key="7">
    <source>
        <dbReference type="EMBL" id="WDE95585.1"/>
    </source>
</evidence>
<dbReference type="InterPro" id="IPR029060">
    <property type="entry name" value="PIN-like_dom_sf"/>
</dbReference>
<keyword evidence="5" id="KW-0460">Magnesium</keyword>
<keyword evidence="4" id="KW-0378">Hydrolase</keyword>
<dbReference type="PANTHER" id="PTHR42740:SF1">
    <property type="entry name" value="RIBONUCLEASE VAPC3"/>
    <property type="match status" value="1"/>
</dbReference>
<keyword evidence="3" id="KW-0479">Metal-binding</keyword>
<gene>
    <name evidence="7" type="ORF">PQO03_07610</name>
</gene>
<organism evidence="7 8">
    <name type="scientific">Lentisphaera profundi</name>
    <dbReference type="NCBI Taxonomy" id="1658616"/>
    <lineage>
        <taxon>Bacteria</taxon>
        <taxon>Pseudomonadati</taxon>
        <taxon>Lentisphaerota</taxon>
        <taxon>Lentisphaeria</taxon>
        <taxon>Lentisphaerales</taxon>
        <taxon>Lentisphaeraceae</taxon>
        <taxon>Lentisphaera</taxon>
    </lineage>
</organism>
<evidence type="ECO:0000313" key="8">
    <source>
        <dbReference type="Proteomes" id="UP001214250"/>
    </source>
</evidence>
<dbReference type="Gene3D" id="3.40.50.1010">
    <property type="entry name" value="5'-nuclease"/>
    <property type="match status" value="1"/>
</dbReference>
<evidence type="ECO:0000256" key="4">
    <source>
        <dbReference type="ARBA" id="ARBA00022801"/>
    </source>
</evidence>
<dbReference type="InterPro" id="IPR051749">
    <property type="entry name" value="PINc/VapC_TA_RNase"/>
</dbReference>
<dbReference type="EMBL" id="CP117811">
    <property type="protein sequence ID" value="WDE95585.1"/>
    <property type="molecule type" value="Genomic_DNA"/>
</dbReference>
<name>A0ABY7VNA2_9BACT</name>
<dbReference type="PANTHER" id="PTHR42740">
    <property type="entry name" value="RIBONUCLEASE VAPC3"/>
    <property type="match status" value="1"/>
</dbReference>
<evidence type="ECO:0000256" key="1">
    <source>
        <dbReference type="ARBA" id="ARBA00022649"/>
    </source>
</evidence>
<reference evidence="7 8" key="1">
    <citation type="submission" date="2023-02" db="EMBL/GenBank/DDBJ databases">
        <title>Genome sequence of Lentisphaera profundi SAORIC-696.</title>
        <authorList>
            <person name="Kim e."/>
            <person name="Cho J.-C."/>
            <person name="Choi A."/>
            <person name="Kang I."/>
        </authorList>
    </citation>
    <scope>NUCLEOTIDE SEQUENCE [LARGE SCALE GENOMIC DNA]</scope>
    <source>
        <strain evidence="7 8">SAORIC-696</strain>
    </source>
</reference>
<evidence type="ECO:0000256" key="5">
    <source>
        <dbReference type="ARBA" id="ARBA00022842"/>
    </source>
</evidence>
<protein>
    <submittedName>
        <fullName evidence="7">PIN domain-containing protein</fullName>
    </submittedName>
</protein>
<evidence type="ECO:0000259" key="6">
    <source>
        <dbReference type="Pfam" id="PF01850"/>
    </source>
</evidence>
<accession>A0ABY7VNA2</accession>
<dbReference type="RefSeq" id="WP_274149254.1">
    <property type="nucleotide sequence ID" value="NZ_CP117811.1"/>
</dbReference>
<evidence type="ECO:0000256" key="3">
    <source>
        <dbReference type="ARBA" id="ARBA00022723"/>
    </source>
</evidence>
<dbReference type="InterPro" id="IPR002716">
    <property type="entry name" value="PIN_dom"/>
</dbReference>
<sequence length="126" mass="14579">MRVLVDSSIWISYFRNGHREDVLDFLIEENLIVINDIILAELVPFLKIQNKLKLIRHLESIEKLSLSIDWDDIIKTQTKCLKTGVSGIGILDLIIAQNAIQNTVCVFSEDKHFIRLNEVTKLEIYN</sequence>
<keyword evidence="2" id="KW-0540">Nuclease</keyword>
<dbReference type="SUPFAM" id="SSF88723">
    <property type="entry name" value="PIN domain-like"/>
    <property type="match status" value="1"/>
</dbReference>
<evidence type="ECO:0000256" key="2">
    <source>
        <dbReference type="ARBA" id="ARBA00022722"/>
    </source>
</evidence>
<dbReference type="Pfam" id="PF01850">
    <property type="entry name" value="PIN"/>
    <property type="match status" value="1"/>
</dbReference>
<keyword evidence="1" id="KW-1277">Toxin-antitoxin system</keyword>
<proteinExistence type="predicted"/>
<keyword evidence="8" id="KW-1185">Reference proteome</keyword>
<dbReference type="Proteomes" id="UP001214250">
    <property type="component" value="Chromosome 1"/>
</dbReference>